<dbReference type="RefSeq" id="WP_096182730.1">
    <property type="nucleotide sequence ID" value="NZ_BDUF01000076.1"/>
</dbReference>
<evidence type="ECO:0008006" key="5">
    <source>
        <dbReference type="Google" id="ProtNLM"/>
    </source>
</evidence>
<keyword evidence="2" id="KW-0175">Coiled coil</keyword>
<protein>
    <recommendedName>
        <fullName evidence="5">DUF881 domain-containing protein</fullName>
    </recommendedName>
</protein>
<dbReference type="AlphaFoldDB" id="A0A292YE37"/>
<evidence type="ECO:0000313" key="4">
    <source>
        <dbReference type="Proteomes" id="UP000217785"/>
    </source>
</evidence>
<proteinExistence type="inferred from homology"/>
<evidence type="ECO:0000256" key="1">
    <source>
        <dbReference type="ARBA" id="ARBA00009108"/>
    </source>
</evidence>
<gene>
    <name evidence="3" type="ORF">EFBL_2662</name>
</gene>
<evidence type="ECO:0000313" key="3">
    <source>
        <dbReference type="EMBL" id="GAX91002.1"/>
    </source>
</evidence>
<feature type="coiled-coil region" evidence="2">
    <location>
        <begin position="45"/>
        <end position="86"/>
    </location>
</feature>
<accession>A0A292YE37</accession>
<comment type="caution">
    <text evidence="3">The sequence shown here is derived from an EMBL/GenBank/DDBJ whole genome shotgun (WGS) entry which is preliminary data.</text>
</comment>
<dbReference type="InterPro" id="IPR010273">
    <property type="entry name" value="DUF881"/>
</dbReference>
<sequence length="240" mass="26430">MSSKTRLILTLTIISITLGFMMAVQYKHTQTVNEQVSWNVSNRDVLEAKEKLVAIQKQNKELENHLNELNKQILALEQEASKYDTSDIQNSLEKARILAGTSPVKGPGIVLTIDDSKRGSKSSDPVTHDTDVMRLVNEIFLSGAEAVSVNGERIGSVTGIMCVGPTVRINDRLLTPPYKIEAIGDPSTLIKGLTMQGGMLDELRSMDRLLQIQGPKEVDLIRMKGYSGDPEKLSSNPARQ</sequence>
<dbReference type="PANTHER" id="PTHR37313">
    <property type="entry name" value="UPF0749 PROTEIN RV1825"/>
    <property type="match status" value="1"/>
</dbReference>
<keyword evidence="4" id="KW-1185">Reference proteome</keyword>
<dbReference type="EMBL" id="BDUF01000076">
    <property type="protein sequence ID" value="GAX91002.1"/>
    <property type="molecule type" value="Genomic_DNA"/>
</dbReference>
<dbReference type="Proteomes" id="UP000217785">
    <property type="component" value="Unassembled WGS sequence"/>
</dbReference>
<name>A0A292YE37_9BACL</name>
<reference evidence="4" key="1">
    <citation type="submission" date="2017-07" db="EMBL/GenBank/DDBJ databases">
        <title>Draft genome sequence of Effusibacillus lacus strain skLN1.</title>
        <authorList>
            <person name="Watanabe M."/>
            <person name="Kojima H."/>
            <person name="Fukui M."/>
        </authorList>
    </citation>
    <scope>NUCLEOTIDE SEQUENCE [LARGE SCALE GENOMIC DNA]</scope>
    <source>
        <strain evidence="4">skLN1</strain>
    </source>
</reference>
<organism evidence="3 4">
    <name type="scientific">Effusibacillus lacus</name>
    <dbReference type="NCBI Taxonomy" id="1348429"/>
    <lineage>
        <taxon>Bacteria</taxon>
        <taxon>Bacillati</taxon>
        <taxon>Bacillota</taxon>
        <taxon>Bacilli</taxon>
        <taxon>Bacillales</taxon>
        <taxon>Alicyclobacillaceae</taxon>
        <taxon>Effusibacillus</taxon>
    </lineage>
</organism>
<dbReference type="Gene3D" id="3.30.70.1880">
    <property type="entry name" value="Protein of unknown function DUF881"/>
    <property type="match status" value="1"/>
</dbReference>
<comment type="similarity">
    <text evidence="1">Belongs to the UPF0749 family.</text>
</comment>
<dbReference type="Pfam" id="PF05949">
    <property type="entry name" value="DUF881"/>
    <property type="match status" value="1"/>
</dbReference>
<evidence type="ECO:0000256" key="2">
    <source>
        <dbReference type="SAM" id="Coils"/>
    </source>
</evidence>
<dbReference type="OrthoDB" id="9776196at2"/>
<dbReference type="PANTHER" id="PTHR37313:SF2">
    <property type="entry name" value="UPF0749 PROTEIN YLXX"/>
    <property type="match status" value="1"/>
</dbReference>